<proteinExistence type="predicted"/>
<protein>
    <submittedName>
        <fullName evidence="1">Uncharacterized protein</fullName>
    </submittedName>
</protein>
<dbReference type="EMBL" id="ML996698">
    <property type="protein sequence ID" value="KAF2399089.1"/>
    <property type="molecule type" value="Genomic_DNA"/>
</dbReference>
<evidence type="ECO:0000313" key="1">
    <source>
        <dbReference type="EMBL" id="KAF2399089.1"/>
    </source>
</evidence>
<organism evidence="1 2">
    <name type="scientific">Trichodelitschia bisporula</name>
    <dbReference type="NCBI Taxonomy" id="703511"/>
    <lineage>
        <taxon>Eukaryota</taxon>
        <taxon>Fungi</taxon>
        <taxon>Dikarya</taxon>
        <taxon>Ascomycota</taxon>
        <taxon>Pezizomycotina</taxon>
        <taxon>Dothideomycetes</taxon>
        <taxon>Dothideomycetes incertae sedis</taxon>
        <taxon>Phaeotrichales</taxon>
        <taxon>Phaeotrichaceae</taxon>
        <taxon>Trichodelitschia</taxon>
    </lineage>
</organism>
<gene>
    <name evidence="1" type="ORF">EJ06DRAFT_70387</name>
</gene>
<keyword evidence="2" id="KW-1185">Reference proteome</keyword>
<reference evidence="1" key="1">
    <citation type="journal article" date="2020" name="Stud. Mycol.">
        <title>101 Dothideomycetes genomes: a test case for predicting lifestyles and emergence of pathogens.</title>
        <authorList>
            <person name="Haridas S."/>
            <person name="Albert R."/>
            <person name="Binder M."/>
            <person name="Bloem J."/>
            <person name="Labutti K."/>
            <person name="Salamov A."/>
            <person name="Andreopoulos B."/>
            <person name="Baker S."/>
            <person name="Barry K."/>
            <person name="Bills G."/>
            <person name="Bluhm B."/>
            <person name="Cannon C."/>
            <person name="Castanera R."/>
            <person name="Culley D."/>
            <person name="Daum C."/>
            <person name="Ezra D."/>
            <person name="Gonzalez J."/>
            <person name="Henrissat B."/>
            <person name="Kuo A."/>
            <person name="Liang C."/>
            <person name="Lipzen A."/>
            <person name="Lutzoni F."/>
            <person name="Magnuson J."/>
            <person name="Mondo S."/>
            <person name="Nolan M."/>
            <person name="Ohm R."/>
            <person name="Pangilinan J."/>
            <person name="Park H.-J."/>
            <person name="Ramirez L."/>
            <person name="Alfaro M."/>
            <person name="Sun H."/>
            <person name="Tritt A."/>
            <person name="Yoshinaga Y."/>
            <person name="Zwiers L.-H."/>
            <person name="Turgeon B."/>
            <person name="Goodwin S."/>
            <person name="Spatafora J."/>
            <person name="Crous P."/>
            <person name="Grigoriev I."/>
        </authorList>
    </citation>
    <scope>NUCLEOTIDE SEQUENCE</scope>
    <source>
        <strain evidence="1">CBS 262.69</strain>
    </source>
</reference>
<sequence length="158" mass="16325">MIFAFPTGAVMRQSDFLTPHAPIPLVCAGCGASPHPANGHQHEVVGCSTPSPLAAPKYTDQGAPHALFLPVREGKLGGGGTTSNMVAPLLATVRCFAGSGRPANFMLILVVCGAWDDRALMRGGIELNPLWLKRGDAGSACRSLGMTSGWERGAVTSG</sequence>
<evidence type="ECO:0000313" key="2">
    <source>
        <dbReference type="Proteomes" id="UP000799640"/>
    </source>
</evidence>
<dbReference type="Proteomes" id="UP000799640">
    <property type="component" value="Unassembled WGS sequence"/>
</dbReference>
<dbReference type="AlphaFoldDB" id="A0A6G1HTC9"/>
<name>A0A6G1HTC9_9PEZI</name>
<accession>A0A6G1HTC9</accession>